<dbReference type="Proteomes" id="UP001602370">
    <property type="component" value="Unassembled WGS sequence"/>
</dbReference>
<keyword evidence="3" id="KW-0067">ATP-binding</keyword>
<dbReference type="InterPro" id="IPR036388">
    <property type="entry name" value="WH-like_DNA-bd_sf"/>
</dbReference>
<dbReference type="Pfam" id="PF03704">
    <property type="entry name" value="BTAD"/>
    <property type="match status" value="1"/>
</dbReference>
<dbReference type="Pfam" id="PF13191">
    <property type="entry name" value="AAA_16"/>
    <property type="match status" value="1"/>
</dbReference>
<dbReference type="EMBL" id="JBIBDZ010000006">
    <property type="protein sequence ID" value="MFF5920792.1"/>
    <property type="molecule type" value="Genomic_DNA"/>
</dbReference>
<dbReference type="InterPro" id="IPR027417">
    <property type="entry name" value="P-loop_NTPase"/>
</dbReference>
<keyword evidence="4" id="KW-1185">Reference proteome</keyword>
<organism evidence="3 4">
    <name type="scientific">Streptomyces flavochromogenes</name>
    <dbReference type="NCBI Taxonomy" id="68199"/>
    <lineage>
        <taxon>Bacteria</taxon>
        <taxon>Bacillati</taxon>
        <taxon>Actinomycetota</taxon>
        <taxon>Actinomycetes</taxon>
        <taxon>Kitasatosporales</taxon>
        <taxon>Streptomycetaceae</taxon>
        <taxon>Streptomyces</taxon>
    </lineage>
</organism>
<protein>
    <submittedName>
        <fullName evidence="3">ATP-binding protein</fullName>
    </submittedName>
</protein>
<dbReference type="Gene3D" id="1.25.40.10">
    <property type="entry name" value="Tetratricopeptide repeat domain"/>
    <property type="match status" value="2"/>
</dbReference>
<feature type="domain" description="Bacterial transcriptional activator" evidence="2">
    <location>
        <begin position="127"/>
        <end position="265"/>
    </location>
</feature>
<dbReference type="SUPFAM" id="SSF46894">
    <property type="entry name" value="C-terminal effector domain of the bipartite response regulators"/>
    <property type="match status" value="1"/>
</dbReference>
<accession>A0ABW6XTG8</accession>
<dbReference type="Gene3D" id="1.10.10.10">
    <property type="entry name" value="Winged helix-like DNA-binding domain superfamily/Winged helix DNA-binding domain"/>
    <property type="match status" value="1"/>
</dbReference>
<dbReference type="GO" id="GO:0005524">
    <property type="term" value="F:ATP binding"/>
    <property type="evidence" value="ECO:0007669"/>
    <property type="project" value="UniProtKB-KW"/>
</dbReference>
<dbReference type="PANTHER" id="PTHR35807">
    <property type="entry name" value="TRANSCRIPTIONAL REGULATOR REDD-RELATED"/>
    <property type="match status" value="1"/>
</dbReference>
<dbReference type="PANTHER" id="PTHR35807:SF2">
    <property type="entry name" value="TRANSCRIPTIONAL ACTIVATOR DOMAIN"/>
    <property type="match status" value="1"/>
</dbReference>
<dbReference type="InterPro" id="IPR005158">
    <property type="entry name" value="BTAD"/>
</dbReference>
<dbReference type="RefSeq" id="WP_388308361.1">
    <property type="nucleotide sequence ID" value="NZ_JBIBDZ010000006.1"/>
</dbReference>
<comment type="caution">
    <text evidence="3">The sequence shown here is derived from an EMBL/GenBank/DDBJ whole genome shotgun (WGS) entry which is preliminary data.</text>
</comment>
<name>A0ABW6XTG8_9ACTN</name>
<evidence type="ECO:0000256" key="1">
    <source>
        <dbReference type="ARBA" id="ARBA00023012"/>
    </source>
</evidence>
<sequence>MAPADARKAPPDPAGPAPAAPLLRVHLFDGFRVVREGGPPLAERWPRPNSRTLVKLLALAPGHSMHREQLMDLCWPDADPTAAVGSLRVALHAARHALEPELRPRATSSYLLGEGTLLRLAPDTVWIDTDHAESLAEQALASGDRYELSTALAAFAGEPLPEDRYETWVGPLRERIRVLRERVLLALAEAQLADGAPDDAATTARLAVAESPTEERAHRALMSAYLAQGLRRQAVRQYHRCRELLDAELGVRPGAETDRLHLAALDTDAAPALAASPAPVPVLPAQLRTPAATPLCGRTEELALLLAPDAPPVQLLGGEAGLGKTRLVTEAARQAADAGAQVLWGAGHDAEGRTPFGAFVEALDAWLADRPPSERARVGGEYPELASLLPSLGRTGGGAGRSPEEERDRLFRATAGFLGDVAVRAPVLVVLDDLHAADAGSFQLLNHLARRASVGPVGTLRFLVTYRPEELAETDPRRAGLRSLVRLRLARHVEVNRLTRAECLALAADALGLPSGADAHQRVWELSLGNPLFALEVARALGDGPPGELRAPKGVRELVAARLARLDPPARRVVEVAAVAGGDAALAEVLDVAVGGLHPHLTAQEATAGVDAAIAASVLAEREVVADGRTVSGLAFRHPLVRLTCYDQLSQARRGQLHAAYAEAVLRRRPDSVDTLAAHLTRADDPRANGYLRQAAERAAALCANDTADHYYAQLTERLDASALEAARARVDRAAVLQRMARYDDAARVLREALAELRRRGSYDGEVLAAARLAEVLAKSRSTAEGFALLDAASPREDTAPETAAAHHAARAVLCFVTGRYQESVEAADAAHEAALLVAGPARRRLLARALGAQATALALAGRFAEARPVADAALPHAEAYGDPQLLGQVLSVLREHQRRSGLLREAVATGERALALAEHSGDPTAASFERANLAEIHLHLADPVAAADLAERAVRGAPSATEWCVPYALAALARVRMRDTARRDECDNLLERAGHIARAQGDQQAQREVRTAEAELLIRRGSPDEAIRLLDGTHGTGCLVAWAHLVAGRVAEAIAAAEAEAARAAGAGEFLARDLAHMVLRRAVTPGE</sequence>
<reference evidence="3 4" key="1">
    <citation type="submission" date="2024-10" db="EMBL/GenBank/DDBJ databases">
        <title>The Natural Products Discovery Center: Release of the First 8490 Sequenced Strains for Exploring Actinobacteria Biosynthetic Diversity.</title>
        <authorList>
            <person name="Kalkreuter E."/>
            <person name="Kautsar S.A."/>
            <person name="Yang D."/>
            <person name="Bader C.D."/>
            <person name="Teijaro C.N."/>
            <person name="Fluegel L."/>
            <person name="Davis C.M."/>
            <person name="Simpson J.R."/>
            <person name="Lauterbach L."/>
            <person name="Steele A.D."/>
            <person name="Gui C."/>
            <person name="Meng S."/>
            <person name="Li G."/>
            <person name="Viehrig K."/>
            <person name="Ye F."/>
            <person name="Su P."/>
            <person name="Kiefer A.F."/>
            <person name="Nichols A."/>
            <person name="Cepeda A.J."/>
            <person name="Yan W."/>
            <person name="Fan B."/>
            <person name="Jiang Y."/>
            <person name="Adhikari A."/>
            <person name="Zheng C.-J."/>
            <person name="Schuster L."/>
            <person name="Cowan T.M."/>
            <person name="Smanski M.J."/>
            <person name="Chevrette M.G."/>
            <person name="De Carvalho L.P.S."/>
            <person name="Shen B."/>
        </authorList>
    </citation>
    <scope>NUCLEOTIDE SEQUENCE [LARGE SCALE GENOMIC DNA]</scope>
    <source>
        <strain evidence="3 4">NPDC012605</strain>
    </source>
</reference>
<evidence type="ECO:0000259" key="2">
    <source>
        <dbReference type="SMART" id="SM01043"/>
    </source>
</evidence>
<dbReference type="InterPro" id="IPR016032">
    <property type="entry name" value="Sig_transdc_resp-reg_C-effctor"/>
</dbReference>
<dbReference type="InterPro" id="IPR041664">
    <property type="entry name" value="AAA_16"/>
</dbReference>
<evidence type="ECO:0000313" key="4">
    <source>
        <dbReference type="Proteomes" id="UP001602370"/>
    </source>
</evidence>
<evidence type="ECO:0000313" key="3">
    <source>
        <dbReference type="EMBL" id="MFF5920792.1"/>
    </source>
</evidence>
<dbReference type="InterPro" id="IPR051677">
    <property type="entry name" value="AfsR-DnrI-RedD_regulator"/>
</dbReference>
<keyword evidence="3" id="KW-0547">Nucleotide-binding</keyword>
<dbReference type="InterPro" id="IPR011990">
    <property type="entry name" value="TPR-like_helical_dom_sf"/>
</dbReference>
<keyword evidence="1" id="KW-0902">Two-component regulatory system</keyword>
<proteinExistence type="predicted"/>
<dbReference type="SUPFAM" id="SSF48452">
    <property type="entry name" value="TPR-like"/>
    <property type="match status" value="2"/>
</dbReference>
<dbReference type="SMART" id="SM01043">
    <property type="entry name" value="BTAD"/>
    <property type="match status" value="1"/>
</dbReference>
<dbReference type="SUPFAM" id="SSF52540">
    <property type="entry name" value="P-loop containing nucleoside triphosphate hydrolases"/>
    <property type="match status" value="1"/>
</dbReference>
<gene>
    <name evidence="3" type="ORF">ACFY8C_20975</name>
</gene>